<evidence type="ECO:0000256" key="3">
    <source>
        <dbReference type="ARBA" id="ARBA00010617"/>
    </source>
</evidence>
<evidence type="ECO:0000256" key="8">
    <source>
        <dbReference type="ARBA" id="ARBA00023033"/>
    </source>
</evidence>
<proteinExistence type="inferred from homology"/>
<evidence type="ECO:0000256" key="7">
    <source>
        <dbReference type="ARBA" id="ARBA00023004"/>
    </source>
</evidence>
<keyword evidence="8" id="KW-0503">Monooxygenase</keyword>
<dbReference type="SUPFAM" id="SSF48264">
    <property type="entry name" value="Cytochrome P450"/>
    <property type="match status" value="1"/>
</dbReference>
<keyword evidence="5" id="KW-0479">Metal-binding</keyword>
<comment type="similarity">
    <text evidence="3">Belongs to the cytochrome P450 family.</text>
</comment>
<dbReference type="GO" id="GO:0016705">
    <property type="term" value="F:oxidoreductase activity, acting on paired donors, with incorporation or reduction of molecular oxygen"/>
    <property type="evidence" value="ECO:0007669"/>
    <property type="project" value="InterPro"/>
</dbReference>
<name>A0A9I9CSS6_CUCME</name>
<evidence type="ECO:0000256" key="5">
    <source>
        <dbReference type="ARBA" id="ARBA00022723"/>
    </source>
</evidence>
<comment type="cofactor">
    <cofactor evidence="1">
        <name>heme</name>
        <dbReference type="ChEBI" id="CHEBI:30413"/>
    </cofactor>
</comment>
<comment type="subcellular location">
    <subcellularLocation>
        <location evidence="2">Membrane</location>
    </subcellularLocation>
</comment>
<keyword evidence="7" id="KW-0408">Iron</keyword>
<dbReference type="GO" id="GO:0004497">
    <property type="term" value="F:monooxygenase activity"/>
    <property type="evidence" value="ECO:0007669"/>
    <property type="project" value="UniProtKB-KW"/>
</dbReference>
<dbReference type="Gramene" id="MELO3C007792.2.1">
    <property type="protein sequence ID" value="MELO3C007792.2.1"/>
    <property type="gene ID" value="MELO3C007792.2"/>
</dbReference>
<protein>
    <submittedName>
        <fullName evidence="10">Uncharacterized protein</fullName>
    </submittedName>
</protein>
<dbReference type="PANTHER" id="PTHR47943">
    <property type="entry name" value="CYTOCHROME P450 93A3-LIKE"/>
    <property type="match status" value="1"/>
</dbReference>
<dbReference type="InterPro" id="IPR001128">
    <property type="entry name" value="Cyt_P450"/>
</dbReference>
<dbReference type="AlphaFoldDB" id="A0A9I9CSS6"/>
<dbReference type="Pfam" id="PF00067">
    <property type="entry name" value="p450"/>
    <property type="match status" value="1"/>
</dbReference>
<dbReference type="GO" id="GO:0016020">
    <property type="term" value="C:membrane"/>
    <property type="evidence" value="ECO:0007669"/>
    <property type="project" value="UniProtKB-SubCell"/>
</dbReference>
<keyword evidence="9" id="KW-0472">Membrane</keyword>
<dbReference type="InterPro" id="IPR036396">
    <property type="entry name" value="Cyt_P450_sf"/>
</dbReference>
<keyword evidence="6" id="KW-0560">Oxidoreductase</keyword>
<dbReference type="GO" id="GO:0020037">
    <property type="term" value="F:heme binding"/>
    <property type="evidence" value="ECO:0007669"/>
    <property type="project" value="InterPro"/>
</dbReference>
<reference evidence="10" key="1">
    <citation type="submission" date="2023-03" db="UniProtKB">
        <authorList>
            <consortium name="EnsemblPlants"/>
        </authorList>
    </citation>
    <scope>IDENTIFICATION</scope>
</reference>
<evidence type="ECO:0000256" key="6">
    <source>
        <dbReference type="ARBA" id="ARBA00023002"/>
    </source>
</evidence>
<organism evidence="10">
    <name type="scientific">Cucumis melo</name>
    <name type="common">Muskmelon</name>
    <dbReference type="NCBI Taxonomy" id="3656"/>
    <lineage>
        <taxon>Eukaryota</taxon>
        <taxon>Viridiplantae</taxon>
        <taxon>Streptophyta</taxon>
        <taxon>Embryophyta</taxon>
        <taxon>Tracheophyta</taxon>
        <taxon>Spermatophyta</taxon>
        <taxon>Magnoliopsida</taxon>
        <taxon>eudicotyledons</taxon>
        <taxon>Gunneridae</taxon>
        <taxon>Pentapetalae</taxon>
        <taxon>rosids</taxon>
        <taxon>fabids</taxon>
        <taxon>Cucurbitales</taxon>
        <taxon>Cucurbitaceae</taxon>
        <taxon>Benincaseae</taxon>
        <taxon>Cucumis</taxon>
    </lineage>
</organism>
<evidence type="ECO:0000256" key="4">
    <source>
        <dbReference type="ARBA" id="ARBA00022617"/>
    </source>
</evidence>
<dbReference type="GO" id="GO:0005506">
    <property type="term" value="F:iron ion binding"/>
    <property type="evidence" value="ECO:0007669"/>
    <property type="project" value="InterPro"/>
</dbReference>
<evidence type="ECO:0000256" key="1">
    <source>
        <dbReference type="ARBA" id="ARBA00001971"/>
    </source>
</evidence>
<sequence>MGLDLGYNICVITSSSSSSSFELPLRNMAIQEEEPLTMVPKFLSYGQKNLVFAHYGSYWRNVRKMCTLELFSNHKINSFKSTRKEEVGLLIEYLKEAASDGVSINISSKAASLSTDMTCLIVFGRKFGDEESDDRGSRL</sequence>
<dbReference type="EnsemblPlants" id="MELO3C007792.2.1">
    <property type="protein sequence ID" value="MELO3C007792.2.1"/>
    <property type="gene ID" value="MELO3C007792.2"/>
</dbReference>
<dbReference type="Gene3D" id="1.10.630.10">
    <property type="entry name" value="Cytochrome P450"/>
    <property type="match status" value="1"/>
</dbReference>
<keyword evidence="4" id="KW-0349">Heme</keyword>
<evidence type="ECO:0000256" key="2">
    <source>
        <dbReference type="ARBA" id="ARBA00004370"/>
    </source>
</evidence>
<dbReference type="PANTHER" id="PTHR47943:SF2">
    <property type="entry name" value="CYTOCHROME P450"/>
    <property type="match status" value="1"/>
</dbReference>
<accession>A0A9I9CSS6</accession>
<evidence type="ECO:0000313" key="10">
    <source>
        <dbReference type="EnsemblPlants" id="MELO3C007792.2.1"/>
    </source>
</evidence>
<evidence type="ECO:0000256" key="9">
    <source>
        <dbReference type="ARBA" id="ARBA00023136"/>
    </source>
</evidence>